<comment type="subcellular location">
    <subcellularLocation>
        <location evidence="1">Membrane</location>
        <topology evidence="1">Multi-pass membrane protein</topology>
    </subcellularLocation>
</comment>
<evidence type="ECO:0000259" key="6">
    <source>
        <dbReference type="PROSITE" id="PS50850"/>
    </source>
</evidence>
<evidence type="ECO:0000256" key="4">
    <source>
        <dbReference type="ARBA" id="ARBA00023136"/>
    </source>
</evidence>
<feature type="transmembrane region" description="Helical" evidence="5">
    <location>
        <begin position="82"/>
        <end position="101"/>
    </location>
</feature>
<dbReference type="Pfam" id="PF07690">
    <property type="entry name" value="MFS_1"/>
    <property type="match status" value="1"/>
</dbReference>
<feature type="transmembrane region" description="Helical" evidence="5">
    <location>
        <begin position="344"/>
        <end position="368"/>
    </location>
</feature>
<evidence type="ECO:0000256" key="3">
    <source>
        <dbReference type="ARBA" id="ARBA00022989"/>
    </source>
</evidence>
<proteinExistence type="predicted"/>
<dbReference type="PANTHER" id="PTHR23508">
    <property type="entry name" value="CARBOXYLIC ACID TRANSPORTER PROTEIN HOMOLOG"/>
    <property type="match status" value="1"/>
</dbReference>
<dbReference type="InterPro" id="IPR036259">
    <property type="entry name" value="MFS_trans_sf"/>
</dbReference>
<dbReference type="Proteomes" id="UP000054911">
    <property type="component" value="Unassembled WGS sequence"/>
</dbReference>
<keyword evidence="3 5" id="KW-1133">Transmembrane helix</keyword>
<gene>
    <name evidence="7" type="ORF">AWB80_07971</name>
</gene>
<dbReference type="InterPro" id="IPR011701">
    <property type="entry name" value="MFS"/>
</dbReference>
<feature type="domain" description="Major facilitator superfamily (MFS) profile" evidence="6">
    <location>
        <begin position="16"/>
        <end position="403"/>
    </location>
</feature>
<reference evidence="7" key="1">
    <citation type="submission" date="2016-01" db="EMBL/GenBank/DDBJ databases">
        <authorList>
            <person name="Peeters C."/>
        </authorList>
    </citation>
    <scope>NUCLEOTIDE SEQUENCE [LARGE SCALE GENOMIC DNA]</scope>
    <source>
        <strain evidence="7">LMG 29323</strain>
    </source>
</reference>
<evidence type="ECO:0000313" key="7">
    <source>
        <dbReference type="EMBL" id="SAL00814.1"/>
    </source>
</evidence>
<dbReference type="PANTHER" id="PTHR23508:SF10">
    <property type="entry name" value="CARBOXYLIC ACID TRANSPORTER PROTEIN HOMOLOG"/>
    <property type="match status" value="1"/>
</dbReference>
<feature type="transmembrane region" description="Helical" evidence="5">
    <location>
        <begin position="311"/>
        <end position="332"/>
    </location>
</feature>
<organism evidence="7 8">
    <name type="scientific">Caballeronia pedi</name>
    <dbReference type="NCBI Taxonomy" id="1777141"/>
    <lineage>
        <taxon>Bacteria</taxon>
        <taxon>Pseudomonadati</taxon>
        <taxon>Pseudomonadota</taxon>
        <taxon>Betaproteobacteria</taxon>
        <taxon>Burkholderiales</taxon>
        <taxon>Burkholderiaceae</taxon>
        <taxon>Caballeronia</taxon>
    </lineage>
</organism>
<feature type="transmembrane region" description="Helical" evidence="5">
    <location>
        <begin position="12"/>
        <end position="32"/>
    </location>
</feature>
<dbReference type="Gene3D" id="1.20.1250.20">
    <property type="entry name" value="MFS general substrate transporter like domains"/>
    <property type="match status" value="2"/>
</dbReference>
<protein>
    <submittedName>
        <fullName evidence="7">Major facilitator transporter</fullName>
    </submittedName>
</protein>
<dbReference type="GO" id="GO:0046943">
    <property type="term" value="F:carboxylic acid transmembrane transporter activity"/>
    <property type="evidence" value="ECO:0007669"/>
    <property type="project" value="TreeGrafter"/>
</dbReference>
<feature type="transmembrane region" description="Helical" evidence="5">
    <location>
        <begin position="222"/>
        <end position="243"/>
    </location>
</feature>
<feature type="transmembrane region" description="Helical" evidence="5">
    <location>
        <begin position="380"/>
        <end position="398"/>
    </location>
</feature>
<dbReference type="STRING" id="1777141.AWB80_07971"/>
<name>A0A158E1X2_9BURK</name>
<accession>A0A158E1X2</accession>
<evidence type="ECO:0000256" key="5">
    <source>
        <dbReference type="SAM" id="Phobius"/>
    </source>
</evidence>
<dbReference type="SUPFAM" id="SSF103473">
    <property type="entry name" value="MFS general substrate transporter"/>
    <property type="match status" value="1"/>
</dbReference>
<dbReference type="AlphaFoldDB" id="A0A158E1X2"/>
<keyword evidence="8" id="KW-1185">Reference proteome</keyword>
<feature type="transmembrane region" description="Helical" evidence="5">
    <location>
        <begin position="255"/>
        <end position="276"/>
    </location>
</feature>
<dbReference type="PROSITE" id="PS50850">
    <property type="entry name" value="MFS"/>
    <property type="match status" value="1"/>
</dbReference>
<comment type="caution">
    <text evidence="7">The sequence shown here is derived from an EMBL/GenBank/DDBJ whole genome shotgun (WGS) entry which is preliminary data.</text>
</comment>
<sequence length="420" mass="45080">MKNLNDVWDKTYEWKAVALLSMGFGLVGIDRFMIMPLFPIMMHERHFDYQDLGYIAGALAVAWGISSIFMGNLSDRIGHRKVIIPAMLVFSLLCGASGFAASLGSLILIRVLMGLAEGAYTPVSIIATIDASKPSRHGFNVGLQQTMMPLLGLGLAPILVTQLLKVVSWHWIFALASIPGFIVAFLLYRCLRDSDAKAAAKHTDTHDASRHKWSDVFRYRNIPLNIVGMFCWVTNLVILPAFLPSYLMEALHLSIEQMGFVLSAIGFGGASGALLMPSVSDRLGRKPVMIIAVLGAIAFLALLTQCDASPAKLFAYLFMTLFFVFALITLTVGPISAESVPATLMTTASGLVIGVGEVFGGGIAPAIAGYVAKHFGIEHTMHLGLGALLIGFLVAVSLKETAPGRLRGLASASLPSNIVK</sequence>
<dbReference type="InterPro" id="IPR020846">
    <property type="entry name" value="MFS_dom"/>
</dbReference>
<evidence type="ECO:0000313" key="8">
    <source>
        <dbReference type="Proteomes" id="UP000054911"/>
    </source>
</evidence>
<feature type="transmembrane region" description="Helical" evidence="5">
    <location>
        <begin position="288"/>
        <end position="305"/>
    </location>
</feature>
<dbReference type="RefSeq" id="WP_061180151.1">
    <property type="nucleotide sequence ID" value="NZ_FCOE02000062.1"/>
</dbReference>
<evidence type="ECO:0000256" key="1">
    <source>
        <dbReference type="ARBA" id="ARBA00004141"/>
    </source>
</evidence>
<feature type="transmembrane region" description="Helical" evidence="5">
    <location>
        <begin position="52"/>
        <end position="70"/>
    </location>
</feature>
<dbReference type="EMBL" id="FCOE02000062">
    <property type="protein sequence ID" value="SAL00814.1"/>
    <property type="molecule type" value="Genomic_DNA"/>
</dbReference>
<dbReference type="GO" id="GO:0005886">
    <property type="term" value="C:plasma membrane"/>
    <property type="evidence" value="ECO:0007669"/>
    <property type="project" value="TreeGrafter"/>
</dbReference>
<keyword evidence="4 5" id="KW-0472">Membrane</keyword>
<feature type="transmembrane region" description="Helical" evidence="5">
    <location>
        <begin position="169"/>
        <end position="188"/>
    </location>
</feature>
<dbReference type="OrthoDB" id="9810492at2"/>
<evidence type="ECO:0000256" key="2">
    <source>
        <dbReference type="ARBA" id="ARBA00022692"/>
    </source>
</evidence>
<keyword evidence="2 5" id="KW-0812">Transmembrane</keyword>